<evidence type="ECO:0000259" key="2">
    <source>
        <dbReference type="PROSITE" id="PS51186"/>
    </source>
</evidence>
<keyword evidence="4" id="KW-1185">Reference proteome</keyword>
<dbReference type="EMBL" id="BAAAME010000004">
    <property type="protein sequence ID" value="GAA1740146.1"/>
    <property type="molecule type" value="Genomic_DNA"/>
</dbReference>
<dbReference type="PROSITE" id="PS51186">
    <property type="entry name" value="GNAT"/>
    <property type="match status" value="1"/>
</dbReference>
<protein>
    <submittedName>
        <fullName evidence="3">GNAT family protein</fullName>
    </submittedName>
</protein>
<feature type="domain" description="N-acetyltransferase" evidence="2">
    <location>
        <begin position="29"/>
        <end position="176"/>
    </location>
</feature>
<dbReference type="Gene3D" id="3.40.630.30">
    <property type="match status" value="1"/>
</dbReference>
<dbReference type="Pfam" id="PF13302">
    <property type="entry name" value="Acetyltransf_3"/>
    <property type="match status" value="1"/>
</dbReference>
<accession>A0ABP4VZC4</accession>
<reference evidence="4" key="1">
    <citation type="journal article" date="2019" name="Int. J. Syst. Evol. Microbiol.">
        <title>The Global Catalogue of Microorganisms (GCM) 10K type strain sequencing project: providing services to taxonomists for standard genome sequencing and annotation.</title>
        <authorList>
            <consortium name="The Broad Institute Genomics Platform"/>
            <consortium name="The Broad Institute Genome Sequencing Center for Infectious Disease"/>
            <person name="Wu L."/>
            <person name="Ma J."/>
        </authorList>
    </citation>
    <scope>NUCLEOTIDE SEQUENCE [LARGE SCALE GENOMIC DNA]</scope>
    <source>
        <strain evidence="4">JCM 13518</strain>
    </source>
</reference>
<evidence type="ECO:0000256" key="1">
    <source>
        <dbReference type="SAM" id="MobiDB-lite"/>
    </source>
</evidence>
<comment type="caution">
    <text evidence="3">The sequence shown here is derived from an EMBL/GenBank/DDBJ whole genome shotgun (WGS) entry which is preliminary data.</text>
</comment>
<evidence type="ECO:0000313" key="3">
    <source>
        <dbReference type="EMBL" id="GAA1740146.1"/>
    </source>
</evidence>
<gene>
    <name evidence="3" type="ORF">GCM10009710_20530</name>
</gene>
<dbReference type="RefSeq" id="WP_344200932.1">
    <property type="nucleotide sequence ID" value="NZ_BAAAME010000004.1"/>
</dbReference>
<organism evidence="3 4">
    <name type="scientific">Aeromicrobium alkaliterrae</name>
    <dbReference type="NCBI Taxonomy" id="302168"/>
    <lineage>
        <taxon>Bacteria</taxon>
        <taxon>Bacillati</taxon>
        <taxon>Actinomycetota</taxon>
        <taxon>Actinomycetes</taxon>
        <taxon>Propionibacteriales</taxon>
        <taxon>Nocardioidaceae</taxon>
        <taxon>Aeromicrobium</taxon>
    </lineage>
</organism>
<dbReference type="Proteomes" id="UP001501057">
    <property type="component" value="Unassembled WGS sequence"/>
</dbReference>
<dbReference type="InterPro" id="IPR016181">
    <property type="entry name" value="Acyl_CoA_acyltransferase"/>
</dbReference>
<dbReference type="PANTHER" id="PTHR43610:SF1">
    <property type="entry name" value="N-ACETYLTRANSFERASE DOMAIN-CONTAINING PROTEIN"/>
    <property type="match status" value="1"/>
</dbReference>
<name>A0ABP4VZC4_9ACTN</name>
<evidence type="ECO:0000313" key="4">
    <source>
        <dbReference type="Proteomes" id="UP001501057"/>
    </source>
</evidence>
<feature type="region of interest" description="Disordered" evidence="1">
    <location>
        <begin position="198"/>
        <end position="218"/>
    </location>
</feature>
<proteinExistence type="predicted"/>
<dbReference type="InterPro" id="IPR000182">
    <property type="entry name" value="GNAT_dom"/>
</dbReference>
<dbReference type="SUPFAM" id="SSF55729">
    <property type="entry name" value="Acyl-CoA N-acyltransferases (Nat)"/>
    <property type="match status" value="1"/>
</dbReference>
<dbReference type="PANTHER" id="PTHR43610">
    <property type="entry name" value="BLL6696 PROTEIN"/>
    <property type="match status" value="1"/>
</dbReference>
<sequence length="218" mass="24783">MSTDHWHERPALRGDRATLVPLLPEHADGLLAAADSDEVFRWLPVRRPADAGQMRALVGEILGREPVQLTWTQTLTATGEIAGCTSFYDIDPVQRSVAIGWTWIGQRFWRTGLNRDAKLLMMSRAFDDLGCVRVVWHTDLRNERSQAAIERLGATREGVLRKHKRRPDGSWRDTVTYAMLDTEWPAARQALLTPREWIPAPPRVDSRPSASEFPPLRE</sequence>